<dbReference type="PROSITE" id="PS51257">
    <property type="entry name" value="PROKAR_LIPOPROTEIN"/>
    <property type="match status" value="1"/>
</dbReference>
<reference evidence="1 2" key="1">
    <citation type="submission" date="2020-07" db="EMBL/GenBank/DDBJ databases">
        <title>Streptomyces isolated from Indian soil.</title>
        <authorList>
            <person name="Mandal S."/>
            <person name="Maiti P.K."/>
        </authorList>
    </citation>
    <scope>NUCLEOTIDE SEQUENCE [LARGE SCALE GENOMIC DNA]</scope>
    <source>
        <strain evidence="1 2">PSKA54</strain>
    </source>
</reference>
<proteinExistence type="predicted"/>
<sequence length="61" mass="6619">MHPHDRQLVDVPEDSHNATIVLTGATTGIGCATAPALAEQAGHLILLAWNARTTSRIYWVR</sequence>
<organism evidence="1 2">
    <name type="scientific">Streptomyces himalayensis subsp. aureolus</name>
    <dbReference type="NCBI Taxonomy" id="2758039"/>
    <lineage>
        <taxon>Bacteria</taxon>
        <taxon>Bacillati</taxon>
        <taxon>Actinomycetota</taxon>
        <taxon>Actinomycetes</taxon>
        <taxon>Kitasatosporales</taxon>
        <taxon>Streptomycetaceae</taxon>
        <taxon>Streptomyces</taxon>
        <taxon>Streptomyces himalayensis</taxon>
    </lineage>
</organism>
<evidence type="ECO:0000313" key="2">
    <source>
        <dbReference type="Proteomes" id="UP000586976"/>
    </source>
</evidence>
<dbReference type="InterPro" id="IPR036291">
    <property type="entry name" value="NAD(P)-bd_dom_sf"/>
</dbReference>
<keyword evidence="2" id="KW-1185">Reference proteome</keyword>
<evidence type="ECO:0000313" key="1">
    <source>
        <dbReference type="EMBL" id="MBA4867052.1"/>
    </source>
</evidence>
<dbReference type="Proteomes" id="UP000586976">
    <property type="component" value="Unassembled WGS sequence"/>
</dbReference>
<dbReference type="RefSeq" id="WP_181868379.1">
    <property type="nucleotide sequence ID" value="NZ_JACEQY010000087.1"/>
</dbReference>
<dbReference type="SUPFAM" id="SSF51735">
    <property type="entry name" value="NAD(P)-binding Rossmann-fold domains"/>
    <property type="match status" value="1"/>
</dbReference>
<gene>
    <name evidence="1" type="ORF">H1V43_38350</name>
</gene>
<protein>
    <submittedName>
        <fullName evidence="1">Uncharacterized protein</fullName>
    </submittedName>
</protein>
<accession>A0A7W2D9H0</accession>
<dbReference type="AlphaFoldDB" id="A0A7W2D9H0"/>
<dbReference type="EMBL" id="JACEQY010000087">
    <property type="protein sequence ID" value="MBA4867052.1"/>
    <property type="molecule type" value="Genomic_DNA"/>
</dbReference>
<comment type="caution">
    <text evidence="1">The sequence shown here is derived from an EMBL/GenBank/DDBJ whole genome shotgun (WGS) entry which is preliminary data.</text>
</comment>
<dbReference type="Gene3D" id="3.40.50.720">
    <property type="entry name" value="NAD(P)-binding Rossmann-like Domain"/>
    <property type="match status" value="1"/>
</dbReference>
<name>A0A7W2D9H0_9ACTN</name>